<keyword evidence="3" id="KW-1185">Reference proteome</keyword>
<feature type="coiled-coil region" evidence="1">
    <location>
        <begin position="35"/>
        <end position="73"/>
    </location>
</feature>
<name>A0A448X5T3_9PLAT</name>
<organism evidence="2 3">
    <name type="scientific">Protopolystoma xenopodis</name>
    <dbReference type="NCBI Taxonomy" id="117903"/>
    <lineage>
        <taxon>Eukaryota</taxon>
        <taxon>Metazoa</taxon>
        <taxon>Spiralia</taxon>
        <taxon>Lophotrochozoa</taxon>
        <taxon>Platyhelminthes</taxon>
        <taxon>Monogenea</taxon>
        <taxon>Polyopisthocotylea</taxon>
        <taxon>Polystomatidea</taxon>
        <taxon>Polystomatidae</taxon>
        <taxon>Protopolystoma</taxon>
    </lineage>
</organism>
<evidence type="ECO:0000313" key="2">
    <source>
        <dbReference type="EMBL" id="VEL28877.1"/>
    </source>
</evidence>
<evidence type="ECO:0000256" key="1">
    <source>
        <dbReference type="SAM" id="Coils"/>
    </source>
</evidence>
<sequence>QKGDLGDAVFGPIDRSQTKLIEKRLRAEAVQKELMAAWTNKAKALKEARVQQQKEEEAMLAKAKESLNEERARQFAKQLAARRHLEMAWLAAMQEHRSHRADQARANWRSEADCVLLHDQCADYVRCKQCQRRLDNVGQSNLFKDSFFAPGTRYIC</sequence>
<dbReference type="PANTHER" id="PTHR14362:SF2">
    <property type="entry name" value="COILED-COIL DOMAIN-CONTAINING PROTEIN 81"/>
    <property type="match status" value="1"/>
</dbReference>
<dbReference type="GO" id="GO:0005815">
    <property type="term" value="C:microtubule organizing center"/>
    <property type="evidence" value="ECO:0007669"/>
    <property type="project" value="TreeGrafter"/>
</dbReference>
<gene>
    <name evidence="2" type="ORF">PXEA_LOCUS22317</name>
</gene>
<dbReference type="EMBL" id="CAAALY010098425">
    <property type="protein sequence ID" value="VEL28877.1"/>
    <property type="molecule type" value="Genomic_DNA"/>
</dbReference>
<dbReference type="PANTHER" id="PTHR14362">
    <property type="entry name" value="COILED-COIL DOMAIN-CONTAINING PROTEIN 81"/>
    <property type="match status" value="1"/>
</dbReference>
<comment type="caution">
    <text evidence="2">The sequence shown here is derived from an EMBL/GenBank/DDBJ whole genome shotgun (WGS) entry which is preliminary data.</text>
</comment>
<dbReference type="Proteomes" id="UP000784294">
    <property type="component" value="Unassembled WGS sequence"/>
</dbReference>
<dbReference type="InterPro" id="IPR026295">
    <property type="entry name" value="CCD81"/>
</dbReference>
<dbReference type="OrthoDB" id="125906at2759"/>
<dbReference type="AlphaFoldDB" id="A0A448X5T3"/>
<accession>A0A448X5T3</accession>
<keyword evidence="1" id="KW-0175">Coiled coil</keyword>
<reference evidence="2" key="1">
    <citation type="submission" date="2018-11" db="EMBL/GenBank/DDBJ databases">
        <authorList>
            <consortium name="Pathogen Informatics"/>
        </authorList>
    </citation>
    <scope>NUCLEOTIDE SEQUENCE</scope>
</reference>
<feature type="non-terminal residue" evidence="2">
    <location>
        <position position="156"/>
    </location>
</feature>
<protein>
    <submittedName>
        <fullName evidence="2">Uncharacterized protein</fullName>
    </submittedName>
</protein>
<proteinExistence type="predicted"/>
<evidence type="ECO:0000313" key="3">
    <source>
        <dbReference type="Proteomes" id="UP000784294"/>
    </source>
</evidence>